<feature type="region of interest" description="Disordered" evidence="1">
    <location>
        <begin position="125"/>
        <end position="145"/>
    </location>
</feature>
<dbReference type="AlphaFoldDB" id="A0AAP0KH16"/>
<feature type="region of interest" description="Disordered" evidence="1">
    <location>
        <begin position="1"/>
        <end position="71"/>
    </location>
</feature>
<proteinExistence type="predicted"/>
<keyword evidence="3" id="KW-1185">Reference proteome</keyword>
<name>A0AAP0KH16_9MAGN</name>
<accession>A0AAP0KH16</accession>
<evidence type="ECO:0000313" key="3">
    <source>
        <dbReference type="Proteomes" id="UP001420932"/>
    </source>
</evidence>
<protein>
    <submittedName>
        <fullName evidence="2">Uncharacterized protein</fullName>
    </submittedName>
</protein>
<dbReference type="EMBL" id="JBBNAF010000004">
    <property type="protein sequence ID" value="KAK9151459.1"/>
    <property type="molecule type" value="Genomic_DNA"/>
</dbReference>
<feature type="compositionally biased region" description="Acidic residues" evidence="1">
    <location>
        <begin position="134"/>
        <end position="145"/>
    </location>
</feature>
<gene>
    <name evidence="2" type="ORF">Syun_009768</name>
</gene>
<dbReference type="Proteomes" id="UP001420932">
    <property type="component" value="Unassembled WGS sequence"/>
</dbReference>
<reference evidence="2 3" key="1">
    <citation type="submission" date="2024-01" db="EMBL/GenBank/DDBJ databases">
        <title>Genome assemblies of Stephania.</title>
        <authorList>
            <person name="Yang L."/>
        </authorList>
    </citation>
    <scope>NUCLEOTIDE SEQUENCE [LARGE SCALE GENOMIC DNA]</scope>
    <source>
        <strain evidence="2">YNDBR</strain>
        <tissue evidence="2">Leaf</tissue>
    </source>
</reference>
<sequence length="145" mass="15694">MSSGRGYAPSSGEGSGGRSGSRSSGRSSATRDRRLDGSHHCSHDDATPPAQTIQGHQTGGAGCSRPISTPNEPVELLQRDFQAMQTHILQVMQDHTLTQDHLRKVQGQLNRMEQALMDRLGISFAPAPPRDVPFDDSETDDDLDD</sequence>
<evidence type="ECO:0000256" key="1">
    <source>
        <dbReference type="SAM" id="MobiDB-lite"/>
    </source>
</evidence>
<comment type="caution">
    <text evidence="2">The sequence shown here is derived from an EMBL/GenBank/DDBJ whole genome shotgun (WGS) entry which is preliminary data.</text>
</comment>
<evidence type="ECO:0000313" key="2">
    <source>
        <dbReference type="EMBL" id="KAK9151459.1"/>
    </source>
</evidence>
<feature type="compositionally biased region" description="Basic and acidic residues" evidence="1">
    <location>
        <begin position="29"/>
        <end position="46"/>
    </location>
</feature>
<organism evidence="2 3">
    <name type="scientific">Stephania yunnanensis</name>
    <dbReference type="NCBI Taxonomy" id="152371"/>
    <lineage>
        <taxon>Eukaryota</taxon>
        <taxon>Viridiplantae</taxon>
        <taxon>Streptophyta</taxon>
        <taxon>Embryophyta</taxon>
        <taxon>Tracheophyta</taxon>
        <taxon>Spermatophyta</taxon>
        <taxon>Magnoliopsida</taxon>
        <taxon>Ranunculales</taxon>
        <taxon>Menispermaceae</taxon>
        <taxon>Menispermoideae</taxon>
        <taxon>Cissampelideae</taxon>
        <taxon>Stephania</taxon>
    </lineage>
</organism>